<sequence length="78" mass="8315">MLSGINSTLNKVNDSLNVNVALPTPNNERLAKASAVNLLLGTTAICYGLIAKKKSYCLMGGLSVLSAWFLNEEIDSTK</sequence>
<reference evidence="1 2" key="2">
    <citation type="submission" date="2024-03" db="EMBL/GenBank/DDBJ databases">
        <title>The Genome Sequence of Enterococcus sp. DIV0205d.</title>
        <authorList>
            <consortium name="The Broad Institute Genomics Platform"/>
            <consortium name="The Broad Institute Microbial Omics Core"/>
            <consortium name="The Broad Institute Genomic Center for Infectious Diseases"/>
            <person name="Earl A."/>
            <person name="Manson A."/>
            <person name="Gilmore M."/>
            <person name="Schwartman J."/>
            <person name="Shea T."/>
            <person name="Abouelleil A."/>
            <person name="Cao P."/>
            <person name="Chapman S."/>
            <person name="Cusick C."/>
            <person name="Young S."/>
            <person name="Neafsey D."/>
            <person name="Nusbaum C."/>
            <person name="Birren B."/>
        </authorList>
    </citation>
    <scope>NUCLEOTIDE SEQUENCE [LARGE SCALE GENOMIC DNA]</scope>
    <source>
        <strain evidence="1 2">7F3_DIV0205</strain>
    </source>
</reference>
<accession>A0AAQ3WAR8</accession>
<name>A0AAQ3WAR8_9ENTE</name>
<gene>
    <name evidence="1" type="ORF">A5821_002895</name>
</gene>
<evidence type="ECO:0000313" key="1">
    <source>
        <dbReference type="EMBL" id="WYK01758.1"/>
    </source>
</evidence>
<organism evidence="1 2">
    <name type="scientific">Candidatus Enterococcus palustris</name>
    <dbReference type="NCBI Taxonomy" id="1834189"/>
    <lineage>
        <taxon>Bacteria</taxon>
        <taxon>Bacillati</taxon>
        <taxon>Bacillota</taxon>
        <taxon>Bacilli</taxon>
        <taxon>Lactobacillales</taxon>
        <taxon>Enterococcaceae</taxon>
        <taxon>Enterococcus</taxon>
    </lineage>
</organism>
<evidence type="ECO:0000313" key="2">
    <source>
        <dbReference type="Proteomes" id="UP000194948"/>
    </source>
</evidence>
<dbReference type="EMBL" id="CP147244">
    <property type="protein sequence ID" value="WYK01758.1"/>
    <property type="molecule type" value="Genomic_DNA"/>
</dbReference>
<dbReference type="Proteomes" id="UP000194948">
    <property type="component" value="Chromosome"/>
</dbReference>
<keyword evidence="2" id="KW-1185">Reference proteome</keyword>
<protein>
    <submittedName>
        <fullName evidence="1">Uncharacterized protein</fullName>
    </submittedName>
</protein>
<dbReference type="AlphaFoldDB" id="A0AAQ3WAR8"/>
<proteinExistence type="predicted"/>
<reference evidence="2" key="1">
    <citation type="submission" date="2017-05" db="EMBL/GenBank/DDBJ databases">
        <title>The Genome Sequence of EEnterococcus faecalis 9F2_4866.</title>
        <authorList>
            <consortium name="The Broad Institute Genomics Platform"/>
            <consortium name="The Broad Institute Genomic Center for Infectious Diseases"/>
            <person name="Earl A."/>
            <person name="Manson A."/>
            <person name="Schwartman J."/>
            <person name="Gilmore M."/>
            <person name="Abouelleil A."/>
            <person name="Cao P."/>
            <person name="Chapman S."/>
            <person name="Cusick C."/>
            <person name="Shea T."/>
            <person name="Young S."/>
            <person name="Neafsey D."/>
            <person name="Nusbaum C."/>
            <person name="Birren B."/>
        </authorList>
    </citation>
    <scope>NUCLEOTIDE SEQUENCE [LARGE SCALE GENOMIC DNA]</scope>
    <source>
        <strain evidence="2">7F3_DIV0205</strain>
    </source>
</reference>
<dbReference type="RefSeq" id="WP_086315410.1">
    <property type="nucleotide sequence ID" value="NZ_CP147244.1"/>
</dbReference>